<organism evidence="2 3">
    <name type="scientific">Azospirillum oleiclasticum</name>
    <dbReference type="NCBI Taxonomy" id="2735135"/>
    <lineage>
        <taxon>Bacteria</taxon>
        <taxon>Pseudomonadati</taxon>
        <taxon>Pseudomonadota</taxon>
        <taxon>Alphaproteobacteria</taxon>
        <taxon>Rhodospirillales</taxon>
        <taxon>Azospirillaceae</taxon>
        <taxon>Azospirillum</taxon>
    </lineage>
</organism>
<reference evidence="2 3" key="1">
    <citation type="submission" date="2020-05" db="EMBL/GenBank/DDBJ databases">
        <title>Azospirillum oleiclasticum sp. nov, a nitrogen-fixing and heavy crude oil-emulsifying bacterium isolated from the crude oil of Yumen Oilfield.</title>
        <authorList>
            <person name="Wu D."/>
            <person name="Cai M."/>
            <person name="Zhang X."/>
        </authorList>
    </citation>
    <scope>NUCLEOTIDE SEQUENCE [LARGE SCALE GENOMIC DNA]</scope>
    <source>
        <strain evidence="2 3">ROY-1-1-2</strain>
    </source>
</reference>
<protein>
    <submittedName>
        <fullName evidence="2">Phage terminase large subunit</fullName>
    </submittedName>
</protein>
<dbReference type="Proteomes" id="UP000584642">
    <property type="component" value="Unassembled WGS sequence"/>
</dbReference>
<sequence>MARPALPKLSRKEFLATVAETASALRATIEAEVTGLDDGPAAILERRRRALAADGLEFFARTYFPHYVKAPNSRLHDHLYARIPELLAAAEGQTDAIAAPRGEAKSTICSQLTPLWCVARAIKSYILVIMDVNEQAVLMVEAIKAELETNPRLALDFPEIAGRGRVWKEGVIVTRNGVKIHARGGGQRVRGLRHGPHRPDLAILDDLENDENVRTPDQRNKLEKWLNSAVLNVGAADSTLDVLYIGTILHYDSVLARTMRNPLWRATKFQSVIRWPERRDLWDRWEEVLRNDGVPAADVFLAANLALMLAGAEVSWPAVRPFPALMRMRVRIGRSAFASEQQNDPLSEDDAVFGRITYWVQRLDAWVFFGACDPSLGKQNRARDPSAVLVGGYDRERRVLDVVLASIRRRVPDRIIMDVIEAQREFHCIAWGVESVQFQEFFRQILMERSVAAGVPVPAKPVIPHADKALRIESLEPYVSNGLIRLNASQTTLIDQMEHFPLVDHDDGLDALEILWKIATGTRAAAGTSVPPPDGGGHGRAGGPAMRGRGGFLGGMGRMFGGRR</sequence>
<gene>
    <name evidence="2" type="primary">terL</name>
    <name evidence="2" type="ORF">HND93_32765</name>
</gene>
<dbReference type="NCBIfam" id="TIGR01630">
    <property type="entry name" value="psiM2_ORF9"/>
    <property type="match status" value="1"/>
</dbReference>
<name>A0ABX2TM12_9PROT</name>
<proteinExistence type="predicted"/>
<dbReference type="Gene3D" id="3.30.420.240">
    <property type="match status" value="1"/>
</dbReference>
<keyword evidence="3" id="KW-1185">Reference proteome</keyword>
<feature type="region of interest" description="Disordered" evidence="1">
    <location>
        <begin position="525"/>
        <end position="548"/>
    </location>
</feature>
<dbReference type="InterPro" id="IPR027417">
    <property type="entry name" value="P-loop_NTPase"/>
</dbReference>
<evidence type="ECO:0000313" key="3">
    <source>
        <dbReference type="Proteomes" id="UP000584642"/>
    </source>
</evidence>
<dbReference type="Gene3D" id="3.40.50.300">
    <property type="entry name" value="P-loop containing nucleotide triphosphate hydrolases"/>
    <property type="match status" value="1"/>
</dbReference>
<dbReference type="RefSeq" id="WP_180286279.1">
    <property type="nucleotide sequence ID" value="NZ_JABFDB010000041.1"/>
</dbReference>
<comment type="caution">
    <text evidence="2">The sequence shown here is derived from an EMBL/GenBank/DDBJ whole genome shotgun (WGS) entry which is preliminary data.</text>
</comment>
<dbReference type="EMBL" id="JABFDB010000041">
    <property type="protein sequence ID" value="NYZ24501.1"/>
    <property type="molecule type" value="Genomic_DNA"/>
</dbReference>
<evidence type="ECO:0000313" key="2">
    <source>
        <dbReference type="EMBL" id="NYZ24501.1"/>
    </source>
</evidence>
<accession>A0ABX2TM12</accession>
<evidence type="ECO:0000256" key="1">
    <source>
        <dbReference type="SAM" id="MobiDB-lite"/>
    </source>
</evidence>
<dbReference type="InterPro" id="IPR006517">
    <property type="entry name" value="Phage_terminase_lsu-like_C"/>
</dbReference>